<dbReference type="Proteomes" id="UP000250321">
    <property type="component" value="Unassembled WGS sequence"/>
</dbReference>
<proteinExistence type="predicted"/>
<gene>
    <name evidence="1" type="ORF">Pyn_19520</name>
</gene>
<organism evidence="1 2">
    <name type="scientific">Prunus yedoensis var. nudiflora</name>
    <dbReference type="NCBI Taxonomy" id="2094558"/>
    <lineage>
        <taxon>Eukaryota</taxon>
        <taxon>Viridiplantae</taxon>
        <taxon>Streptophyta</taxon>
        <taxon>Embryophyta</taxon>
        <taxon>Tracheophyta</taxon>
        <taxon>Spermatophyta</taxon>
        <taxon>Magnoliopsida</taxon>
        <taxon>eudicotyledons</taxon>
        <taxon>Gunneridae</taxon>
        <taxon>Pentapetalae</taxon>
        <taxon>rosids</taxon>
        <taxon>fabids</taxon>
        <taxon>Rosales</taxon>
        <taxon>Rosaceae</taxon>
        <taxon>Amygdaloideae</taxon>
        <taxon>Amygdaleae</taxon>
        <taxon>Prunus</taxon>
    </lineage>
</organism>
<dbReference type="EMBL" id="PJQY01003605">
    <property type="protein sequence ID" value="PQM35955.1"/>
    <property type="molecule type" value="Genomic_DNA"/>
</dbReference>
<accession>A0A314UEM4</accession>
<reference evidence="1 2" key="1">
    <citation type="submission" date="2018-02" db="EMBL/GenBank/DDBJ databases">
        <title>Draft genome of wild Prunus yedoensis var. nudiflora.</title>
        <authorList>
            <person name="Baek S."/>
            <person name="Kim J.-H."/>
            <person name="Choi K."/>
            <person name="Kim G.-B."/>
            <person name="Cho A."/>
            <person name="Jang H."/>
            <person name="Shin C.-H."/>
            <person name="Yu H.-J."/>
            <person name="Mun J.-H."/>
        </authorList>
    </citation>
    <scope>NUCLEOTIDE SEQUENCE [LARGE SCALE GENOMIC DNA]</scope>
    <source>
        <strain evidence="2">cv. Jeju island</strain>
        <tissue evidence="1">Leaf</tissue>
    </source>
</reference>
<comment type="caution">
    <text evidence="1">The sequence shown here is derived from an EMBL/GenBank/DDBJ whole genome shotgun (WGS) entry which is preliminary data.</text>
</comment>
<name>A0A314UEM4_PRUYE</name>
<sequence length="64" mass="7294">MVAASNRNVVAAKGNNVQLVPKDRLLDLKDRKRGMNGGLRGKERVEEFDNLLIFPMYSKKNYTI</sequence>
<protein>
    <submittedName>
        <fullName evidence="1">Uncharacterized protein</fullName>
    </submittedName>
</protein>
<keyword evidence="2" id="KW-1185">Reference proteome</keyword>
<evidence type="ECO:0000313" key="1">
    <source>
        <dbReference type="EMBL" id="PQM35955.1"/>
    </source>
</evidence>
<dbReference type="AlphaFoldDB" id="A0A314UEM4"/>
<evidence type="ECO:0000313" key="2">
    <source>
        <dbReference type="Proteomes" id="UP000250321"/>
    </source>
</evidence>